<protein>
    <submittedName>
        <fullName evidence="1">Uncharacterized protein</fullName>
    </submittedName>
</protein>
<dbReference type="AlphaFoldDB" id="A0A173MK12"/>
<accession>A0A173MK12</accession>
<dbReference type="STRING" id="477680.SAMN05421788_103326"/>
<dbReference type="KEGG" id="fln:FLA_4015"/>
<name>A0A173MK12_9BACT</name>
<dbReference type="RefSeq" id="WP_076379145.1">
    <property type="nucleotide sequence ID" value="NZ_AP017422.1"/>
</dbReference>
<evidence type="ECO:0000313" key="2">
    <source>
        <dbReference type="Proteomes" id="UP000186917"/>
    </source>
</evidence>
<dbReference type="EMBL" id="FTOR01000003">
    <property type="protein sequence ID" value="SIT07447.1"/>
    <property type="molecule type" value="Genomic_DNA"/>
</dbReference>
<keyword evidence="2" id="KW-1185">Reference proteome</keyword>
<dbReference type="Proteomes" id="UP000186917">
    <property type="component" value="Unassembled WGS sequence"/>
</dbReference>
<evidence type="ECO:0000313" key="1">
    <source>
        <dbReference type="EMBL" id="SIT07447.1"/>
    </source>
</evidence>
<sequence>MIEGYNLRFSPGMAKVDFMFGLEDCSNVIAKLKKGANLKVLAERIETNKIWLFIETPKESLVSDRQSFDFEFSRQQVRGWVSDKFVVYQ</sequence>
<proteinExistence type="predicted"/>
<gene>
    <name evidence="1" type="ORF">SAMN05421788_103326</name>
</gene>
<reference evidence="2" key="1">
    <citation type="submission" date="2017-01" db="EMBL/GenBank/DDBJ databases">
        <authorList>
            <person name="Varghese N."/>
            <person name="Submissions S."/>
        </authorList>
    </citation>
    <scope>NUCLEOTIDE SEQUENCE [LARGE SCALE GENOMIC DNA]</scope>
    <source>
        <strain evidence="2">DSM 21054</strain>
    </source>
</reference>
<organism evidence="1 2">
    <name type="scientific">Filimonas lacunae</name>
    <dbReference type="NCBI Taxonomy" id="477680"/>
    <lineage>
        <taxon>Bacteria</taxon>
        <taxon>Pseudomonadati</taxon>
        <taxon>Bacteroidota</taxon>
        <taxon>Chitinophagia</taxon>
        <taxon>Chitinophagales</taxon>
        <taxon>Chitinophagaceae</taxon>
        <taxon>Filimonas</taxon>
    </lineage>
</organism>